<keyword evidence="1 2" id="KW-0053">Apoptosis</keyword>
<dbReference type="EMBL" id="JANPWB010000010">
    <property type="protein sequence ID" value="KAJ1145182.1"/>
    <property type="molecule type" value="Genomic_DNA"/>
</dbReference>
<feature type="region of interest" description="Disordered" evidence="3">
    <location>
        <begin position="285"/>
        <end position="307"/>
    </location>
</feature>
<dbReference type="PANTHER" id="PTHR12306">
    <property type="entry name" value="CELL DEATH ACTIVATOR CIDE"/>
    <property type="match status" value="1"/>
</dbReference>
<dbReference type="Pfam" id="PF02017">
    <property type="entry name" value="CIDE-N"/>
    <property type="match status" value="1"/>
</dbReference>
<accession>A0AAV7QXC7</accession>
<dbReference type="InterPro" id="IPR027296">
    <property type="entry name" value="DFF-C"/>
</dbReference>
<dbReference type="Pfam" id="PF09033">
    <property type="entry name" value="DFF-C"/>
    <property type="match status" value="1"/>
</dbReference>
<evidence type="ECO:0000313" key="6">
    <source>
        <dbReference type="Proteomes" id="UP001066276"/>
    </source>
</evidence>
<dbReference type="AlphaFoldDB" id="A0AAV7QXC7"/>
<evidence type="ECO:0000256" key="2">
    <source>
        <dbReference type="PROSITE-ProRule" id="PRU00447"/>
    </source>
</evidence>
<sequence length="307" mass="34053">MCRVSARGVGGRHGVAAANLRELQRKVLELLPLSQPITLVLEEDGTIVDDEDYFLCLPSNTEFVALSGNQTWTPMSPGGGEFVSYPAHVSSASVDELDSPNMPRWKQLAAQLKCDLSQIILLSEEDLQLLTDVPCQDLALEMGDSPSKVRGLQDTLQRLLDRREDERRSKQLLQLYLEALKGEGSGKPMEMGSSTGQATDEVDISFSVGRSHNIHLSCQILSLIKEKSSPEISLSNLQLEAVCKKDTDTLALELGWDKPKVRTLQEACQEELSRRLKQVHTLCSLSSLSKGRKPQPEGHRPRAKRRK</sequence>
<organism evidence="5 6">
    <name type="scientific">Pleurodeles waltl</name>
    <name type="common">Iberian ribbed newt</name>
    <dbReference type="NCBI Taxonomy" id="8319"/>
    <lineage>
        <taxon>Eukaryota</taxon>
        <taxon>Metazoa</taxon>
        <taxon>Chordata</taxon>
        <taxon>Craniata</taxon>
        <taxon>Vertebrata</taxon>
        <taxon>Euteleostomi</taxon>
        <taxon>Amphibia</taxon>
        <taxon>Batrachia</taxon>
        <taxon>Caudata</taxon>
        <taxon>Salamandroidea</taxon>
        <taxon>Salamandridae</taxon>
        <taxon>Pleurodelinae</taxon>
        <taxon>Pleurodeles</taxon>
    </lineage>
</organism>
<dbReference type="GO" id="GO:0006915">
    <property type="term" value="P:apoptotic process"/>
    <property type="evidence" value="ECO:0007669"/>
    <property type="project" value="UniProtKB-UniRule"/>
</dbReference>
<name>A0AAV7QXC7_PLEWA</name>
<evidence type="ECO:0000259" key="4">
    <source>
        <dbReference type="PROSITE" id="PS51135"/>
    </source>
</evidence>
<dbReference type="PROSITE" id="PS51135">
    <property type="entry name" value="CIDE_N"/>
    <property type="match status" value="1"/>
</dbReference>
<dbReference type="SMART" id="SM00266">
    <property type="entry name" value="CAD"/>
    <property type="match status" value="1"/>
</dbReference>
<protein>
    <recommendedName>
        <fullName evidence="4">CIDE-N domain-containing protein</fullName>
    </recommendedName>
</protein>
<dbReference type="SUPFAM" id="SSF54277">
    <property type="entry name" value="CAD &amp; PB1 domains"/>
    <property type="match status" value="1"/>
</dbReference>
<reference evidence="5" key="1">
    <citation type="journal article" date="2022" name="bioRxiv">
        <title>Sequencing and chromosome-scale assembly of the giantPleurodeles waltlgenome.</title>
        <authorList>
            <person name="Brown T."/>
            <person name="Elewa A."/>
            <person name="Iarovenko S."/>
            <person name="Subramanian E."/>
            <person name="Araus A.J."/>
            <person name="Petzold A."/>
            <person name="Susuki M."/>
            <person name="Suzuki K.-i.T."/>
            <person name="Hayashi T."/>
            <person name="Toyoda A."/>
            <person name="Oliveira C."/>
            <person name="Osipova E."/>
            <person name="Leigh N.D."/>
            <person name="Simon A."/>
            <person name="Yun M.H."/>
        </authorList>
    </citation>
    <scope>NUCLEOTIDE SEQUENCE</scope>
    <source>
        <strain evidence="5">20211129_DDA</strain>
        <tissue evidence="5">Liver</tissue>
    </source>
</reference>
<dbReference type="Gene3D" id="3.10.20.10">
    <property type="match status" value="1"/>
</dbReference>
<dbReference type="InterPro" id="IPR003508">
    <property type="entry name" value="CIDE-N_dom"/>
</dbReference>
<dbReference type="FunFam" id="1.10.1490.10:FF:000001">
    <property type="entry name" value="DNA fragmentation factor subunit alpha"/>
    <property type="match status" value="1"/>
</dbReference>
<dbReference type="GO" id="GO:0042981">
    <property type="term" value="P:regulation of apoptotic process"/>
    <property type="evidence" value="ECO:0007669"/>
    <property type="project" value="TreeGrafter"/>
</dbReference>
<keyword evidence="6" id="KW-1185">Reference proteome</keyword>
<dbReference type="PANTHER" id="PTHR12306:SF16">
    <property type="entry name" value="DNAATION FACTOR SUBUNIT ALPHA"/>
    <property type="match status" value="1"/>
</dbReference>
<dbReference type="InterPro" id="IPR015121">
    <property type="entry name" value="DNA_fragmentation_mid_dom"/>
</dbReference>
<comment type="caution">
    <text evidence="5">The sequence shown here is derived from an EMBL/GenBank/DDBJ whole genome shotgun (WGS) entry which is preliminary data.</text>
</comment>
<evidence type="ECO:0000256" key="3">
    <source>
        <dbReference type="SAM" id="MobiDB-lite"/>
    </source>
</evidence>
<proteinExistence type="predicted"/>
<gene>
    <name evidence="5" type="ORF">NDU88_011473</name>
</gene>
<dbReference type="Gene3D" id="1.10.1490.10">
    <property type="entry name" value="C-terminal domain of DFF45/ICAD (DFF-C domain)"/>
    <property type="match status" value="2"/>
</dbReference>
<evidence type="ECO:0000313" key="5">
    <source>
        <dbReference type="EMBL" id="KAJ1145182.1"/>
    </source>
</evidence>
<feature type="domain" description="CIDE-N" evidence="4">
    <location>
        <begin position="1"/>
        <end position="74"/>
    </location>
</feature>
<dbReference type="SUPFAM" id="SSF81783">
    <property type="entry name" value="C-terminal domain of DFF45/ICAD (DFF-C domain)"/>
    <property type="match status" value="1"/>
</dbReference>
<evidence type="ECO:0000256" key="1">
    <source>
        <dbReference type="ARBA" id="ARBA00022703"/>
    </source>
</evidence>
<dbReference type="Proteomes" id="UP001066276">
    <property type="component" value="Chromosome 6"/>
</dbReference>